<feature type="compositionally biased region" description="Low complexity" evidence="1">
    <location>
        <begin position="186"/>
        <end position="195"/>
    </location>
</feature>
<protein>
    <submittedName>
        <fullName evidence="2">Uncharacterized protein</fullName>
    </submittedName>
</protein>
<evidence type="ECO:0000313" key="3">
    <source>
        <dbReference type="Proteomes" id="UP000184203"/>
    </source>
</evidence>
<dbReference type="Proteomes" id="UP000184203">
    <property type="component" value="Unassembled WGS sequence"/>
</dbReference>
<name>A0A1M6R617_HALPU</name>
<feature type="region of interest" description="Disordered" evidence="1">
    <location>
        <begin position="167"/>
        <end position="211"/>
    </location>
</feature>
<gene>
    <name evidence="2" type="ORF">SAMN05444342_1184</name>
</gene>
<dbReference type="EMBL" id="FRAN01000001">
    <property type="protein sequence ID" value="SHK27911.1"/>
    <property type="molecule type" value="Genomic_DNA"/>
</dbReference>
<keyword evidence="3" id="KW-1185">Reference proteome</keyword>
<sequence>MKERCNSKLYYLWCRTDTAVRYRSRRRKRTVSRWSSVSRRGFRTALSVVRSVVTREKKSAFVSFRYLRVHATYIGSMEQPWSVSSTCDSARDSAPMRDGWKPICPQDSHCILYMGSDCLVVFFTINNYYCGIVCDAVRSSAKRCDSSRSVSRLVVYFRSVIRRSSRVRPRSRRTVPPAPRAGPGGSRTRLGTGRRASSRPDRSLRPTSCPC</sequence>
<reference evidence="3" key="1">
    <citation type="submission" date="2016-11" db="EMBL/GenBank/DDBJ databases">
        <authorList>
            <person name="Varghese N."/>
            <person name="Submissions S."/>
        </authorList>
    </citation>
    <scope>NUCLEOTIDE SEQUENCE [LARGE SCALE GENOMIC DNA]</scope>
    <source>
        <strain evidence="3">DX253</strain>
    </source>
</reference>
<organism evidence="2 3">
    <name type="scientific">Haladaptatus paucihalophilus DX253</name>
    <dbReference type="NCBI Taxonomy" id="797209"/>
    <lineage>
        <taxon>Archaea</taxon>
        <taxon>Methanobacteriati</taxon>
        <taxon>Methanobacteriota</taxon>
        <taxon>Stenosarchaea group</taxon>
        <taxon>Halobacteria</taxon>
        <taxon>Halobacteriales</taxon>
        <taxon>Haladaptataceae</taxon>
        <taxon>Haladaptatus</taxon>
    </lineage>
</organism>
<evidence type="ECO:0000256" key="1">
    <source>
        <dbReference type="SAM" id="MobiDB-lite"/>
    </source>
</evidence>
<proteinExistence type="predicted"/>
<accession>A0A1M6R617</accession>
<evidence type="ECO:0000313" key="2">
    <source>
        <dbReference type="EMBL" id="SHK27911.1"/>
    </source>
</evidence>
<dbReference type="AlphaFoldDB" id="A0A1M6R617"/>